<accession>A0A6P4JGA3</accession>
<keyword evidence="1" id="KW-1185">Reference proteome</keyword>
<dbReference type="AlphaFoldDB" id="A0A6P4JGA3"/>
<dbReference type="Proteomes" id="UP001652661">
    <property type="component" value="Chromosome X"/>
</dbReference>
<organism evidence="1 2">
    <name type="scientific">Drosophila kikkawai</name>
    <name type="common">Fruit fly</name>
    <dbReference type="NCBI Taxonomy" id="30033"/>
    <lineage>
        <taxon>Eukaryota</taxon>
        <taxon>Metazoa</taxon>
        <taxon>Ecdysozoa</taxon>
        <taxon>Arthropoda</taxon>
        <taxon>Hexapoda</taxon>
        <taxon>Insecta</taxon>
        <taxon>Pterygota</taxon>
        <taxon>Neoptera</taxon>
        <taxon>Endopterygota</taxon>
        <taxon>Diptera</taxon>
        <taxon>Brachycera</taxon>
        <taxon>Muscomorpha</taxon>
        <taxon>Ephydroidea</taxon>
        <taxon>Drosophilidae</taxon>
        <taxon>Drosophila</taxon>
        <taxon>Sophophora</taxon>
    </lineage>
</organism>
<dbReference type="GeneID" id="108082651"/>
<protein>
    <submittedName>
        <fullName evidence="2">Uncharacterized protein</fullName>
    </submittedName>
</protein>
<name>A0A6P4JGA3_DROKI</name>
<evidence type="ECO:0000313" key="1">
    <source>
        <dbReference type="Proteomes" id="UP001652661"/>
    </source>
</evidence>
<dbReference type="OrthoDB" id="7862543at2759"/>
<gene>
    <name evidence="2" type="primary">LOC108082651</name>
</gene>
<reference evidence="2" key="1">
    <citation type="submission" date="2025-08" db="UniProtKB">
        <authorList>
            <consortium name="RefSeq"/>
        </authorList>
    </citation>
    <scope>IDENTIFICATION</scope>
    <source>
        <strain evidence="2">14028-0561.14</strain>
        <tissue evidence="2">Whole fly</tissue>
    </source>
</reference>
<sequence>MLETISEFYRTSLIFWSNLIAILLQFVNITCGRHTSQDHNKPQAEDDNLQFYNMISKTMESFVEEELQRVQRKVQMHAQVDLLHRLLVQQQLQELERRRLMRLAVARRRLEYSN</sequence>
<dbReference type="RefSeq" id="XP_017033628.1">
    <property type="nucleotide sequence ID" value="XM_017178139.3"/>
</dbReference>
<proteinExistence type="predicted"/>
<evidence type="ECO:0000313" key="2">
    <source>
        <dbReference type="RefSeq" id="XP_017033628.1"/>
    </source>
</evidence>